<protein>
    <submittedName>
        <fullName evidence="1">Uncharacterized protein</fullName>
    </submittedName>
</protein>
<organism evidence="1 2">
    <name type="scientific">Kineosphaera limosa NBRC 100340</name>
    <dbReference type="NCBI Taxonomy" id="1184609"/>
    <lineage>
        <taxon>Bacteria</taxon>
        <taxon>Bacillati</taxon>
        <taxon>Actinomycetota</taxon>
        <taxon>Actinomycetes</taxon>
        <taxon>Micrococcales</taxon>
        <taxon>Dermatophilaceae</taxon>
        <taxon>Kineosphaera</taxon>
    </lineage>
</organism>
<keyword evidence="2" id="KW-1185">Reference proteome</keyword>
<dbReference type="eggNOG" id="ENOG5033DPX">
    <property type="taxonomic scope" value="Bacteria"/>
</dbReference>
<comment type="caution">
    <text evidence="1">The sequence shown here is derived from an EMBL/GenBank/DDBJ whole genome shotgun (WGS) entry which is preliminary data.</text>
</comment>
<name>K6XED8_9MICO</name>
<proteinExistence type="predicted"/>
<dbReference type="AlphaFoldDB" id="K6XED8"/>
<dbReference type="Proteomes" id="UP000008366">
    <property type="component" value="Unassembled WGS sequence"/>
</dbReference>
<accession>K6XED8</accession>
<sequence>MSADQTAPAAGEITLSAEQFAALQEQIAGLTARVDQLEADLTKVSPSATPDPEVILAISAAVAAFLGKRAKVKQVRLRQLSSWSAQGRTTLQQSHSVGPSLTRS</sequence>
<reference evidence="1 2" key="1">
    <citation type="submission" date="2012-08" db="EMBL/GenBank/DDBJ databases">
        <title>Whole genome shotgun sequence of Kineosphaera limosa NBRC 100340.</title>
        <authorList>
            <person name="Yoshida I."/>
            <person name="Isaki S."/>
            <person name="Hosoyama A."/>
            <person name="Tsuchikane K."/>
            <person name="Katsumata H."/>
            <person name="Ando Y."/>
            <person name="Ohji S."/>
            <person name="Hamada M."/>
            <person name="Tamura T."/>
            <person name="Yamazoe A."/>
            <person name="Yamazaki S."/>
            <person name="Fujita N."/>
        </authorList>
    </citation>
    <scope>NUCLEOTIDE SEQUENCE [LARGE SCALE GENOMIC DNA]</scope>
    <source>
        <strain evidence="1 2">NBRC 100340</strain>
    </source>
</reference>
<evidence type="ECO:0000313" key="1">
    <source>
        <dbReference type="EMBL" id="GAB97189.1"/>
    </source>
</evidence>
<dbReference type="STRING" id="1184609.KILIM_059_00080"/>
<dbReference type="EMBL" id="BAHD01000059">
    <property type="protein sequence ID" value="GAB97189.1"/>
    <property type="molecule type" value="Genomic_DNA"/>
</dbReference>
<gene>
    <name evidence="1" type="ORF">KILIM_059_00080</name>
</gene>
<evidence type="ECO:0000313" key="2">
    <source>
        <dbReference type="Proteomes" id="UP000008366"/>
    </source>
</evidence>
<dbReference type="RefSeq" id="WP_006593721.1">
    <property type="nucleotide sequence ID" value="NZ_BAHD01000059.1"/>
</dbReference>